<keyword evidence="1" id="KW-0732">Signal</keyword>
<dbReference type="AlphaFoldDB" id="A0A1G8PGV8"/>
<gene>
    <name evidence="2" type="ORF">SAMN04487954_10276</name>
</gene>
<feature type="chain" id="PRO_5011580557" evidence="1">
    <location>
        <begin position="34"/>
        <end position="271"/>
    </location>
</feature>
<proteinExistence type="predicted"/>
<dbReference type="STRING" id="376427.SAMN04487954_10276"/>
<dbReference type="RefSeq" id="WP_089682742.1">
    <property type="nucleotide sequence ID" value="NZ_FNES01000002.1"/>
</dbReference>
<accession>A0A1G8PGV8</accession>
<name>A0A1G8PGV8_9GAMM</name>
<protein>
    <submittedName>
        <fullName evidence="2">Uncharacterized protein</fullName>
    </submittedName>
</protein>
<reference evidence="2 3" key="1">
    <citation type="submission" date="2016-10" db="EMBL/GenBank/DDBJ databases">
        <authorList>
            <person name="de Groot N.N."/>
        </authorList>
    </citation>
    <scope>NUCLEOTIDE SEQUENCE [LARGE SCALE GENOMIC DNA]</scope>
    <source>
        <strain evidence="2 3">CGMCC 1.6133</strain>
    </source>
</reference>
<evidence type="ECO:0000313" key="3">
    <source>
        <dbReference type="Proteomes" id="UP000198525"/>
    </source>
</evidence>
<dbReference type="EMBL" id="FNES01000002">
    <property type="protein sequence ID" value="SDI91556.1"/>
    <property type="molecule type" value="Genomic_DNA"/>
</dbReference>
<evidence type="ECO:0000256" key="1">
    <source>
        <dbReference type="SAM" id="SignalP"/>
    </source>
</evidence>
<dbReference type="OrthoDB" id="5585636at2"/>
<dbReference type="Proteomes" id="UP000198525">
    <property type="component" value="Unassembled WGS sequence"/>
</dbReference>
<organism evidence="2 3">
    <name type="scientific">Billgrantia gudaonensis</name>
    <dbReference type="NCBI Taxonomy" id="376427"/>
    <lineage>
        <taxon>Bacteria</taxon>
        <taxon>Pseudomonadati</taxon>
        <taxon>Pseudomonadota</taxon>
        <taxon>Gammaproteobacteria</taxon>
        <taxon>Oceanospirillales</taxon>
        <taxon>Halomonadaceae</taxon>
        <taxon>Billgrantia</taxon>
    </lineage>
</organism>
<evidence type="ECO:0000313" key="2">
    <source>
        <dbReference type="EMBL" id="SDI91556.1"/>
    </source>
</evidence>
<feature type="signal peptide" evidence="1">
    <location>
        <begin position="1"/>
        <end position="33"/>
    </location>
</feature>
<sequence>MNGFESRKRWYGAVSVTLIGASLVLSAPLSARAATVATDFSEPAFQNGQQLSDYELAQLRGKAVNGRQVLFFGVEMSMNWKSPAGEEIHARADLGIDMANGQPSPTFTSHITATTPEQYAAYRQAMSDAGQVVDTGSSNAKGVVQLVQAGGDFNSANNRFWIDVGQDVGRGSVLTGNNEQSLETPAGAHVAITKQAGSLGMTLDVPGAGRASQKILSRRGLHQSIQLSSSHQTINNMTRLRIQLGEASTAKIGQDMKRMLQSVRGLDRLRQ</sequence>
<keyword evidence="3" id="KW-1185">Reference proteome</keyword>